<organism evidence="1 2">
    <name type="scientific">Tulasnella calospora MUT 4182</name>
    <dbReference type="NCBI Taxonomy" id="1051891"/>
    <lineage>
        <taxon>Eukaryota</taxon>
        <taxon>Fungi</taxon>
        <taxon>Dikarya</taxon>
        <taxon>Basidiomycota</taxon>
        <taxon>Agaricomycotina</taxon>
        <taxon>Agaricomycetes</taxon>
        <taxon>Cantharellales</taxon>
        <taxon>Tulasnellaceae</taxon>
        <taxon>Tulasnella</taxon>
    </lineage>
</organism>
<dbReference type="STRING" id="1051891.A0A0C3QMT4"/>
<gene>
    <name evidence="1" type="ORF">M407DRAFT_39998</name>
</gene>
<feature type="non-terminal residue" evidence="1">
    <location>
        <position position="138"/>
    </location>
</feature>
<reference evidence="1 2" key="1">
    <citation type="submission" date="2014-04" db="EMBL/GenBank/DDBJ databases">
        <authorList>
            <consortium name="DOE Joint Genome Institute"/>
            <person name="Kuo A."/>
            <person name="Girlanda M."/>
            <person name="Perotto S."/>
            <person name="Kohler A."/>
            <person name="Nagy L.G."/>
            <person name="Floudas D."/>
            <person name="Copeland A."/>
            <person name="Barry K.W."/>
            <person name="Cichocki N."/>
            <person name="Veneault-Fourrey C."/>
            <person name="LaButti K."/>
            <person name="Lindquist E.A."/>
            <person name="Lipzen A."/>
            <person name="Lundell T."/>
            <person name="Morin E."/>
            <person name="Murat C."/>
            <person name="Sun H."/>
            <person name="Tunlid A."/>
            <person name="Henrissat B."/>
            <person name="Grigoriev I.V."/>
            <person name="Hibbett D.S."/>
            <person name="Martin F."/>
            <person name="Nordberg H.P."/>
            <person name="Cantor M.N."/>
            <person name="Hua S.X."/>
        </authorList>
    </citation>
    <scope>NUCLEOTIDE SEQUENCE [LARGE SCALE GENOMIC DNA]</scope>
    <source>
        <strain evidence="1 2">MUT 4182</strain>
    </source>
</reference>
<dbReference type="AlphaFoldDB" id="A0A0C3QMT4"/>
<dbReference type="HOGENOM" id="CLU_002498_5_1_1"/>
<proteinExistence type="predicted"/>
<feature type="non-terminal residue" evidence="1">
    <location>
        <position position="1"/>
    </location>
</feature>
<name>A0A0C3QMT4_9AGAM</name>
<accession>A0A0C3QMT4</accession>
<reference evidence="2" key="2">
    <citation type="submission" date="2015-01" db="EMBL/GenBank/DDBJ databases">
        <title>Evolutionary Origins and Diversification of the Mycorrhizal Mutualists.</title>
        <authorList>
            <consortium name="DOE Joint Genome Institute"/>
            <consortium name="Mycorrhizal Genomics Consortium"/>
            <person name="Kohler A."/>
            <person name="Kuo A."/>
            <person name="Nagy L.G."/>
            <person name="Floudas D."/>
            <person name="Copeland A."/>
            <person name="Barry K.W."/>
            <person name="Cichocki N."/>
            <person name="Veneault-Fourrey C."/>
            <person name="LaButti K."/>
            <person name="Lindquist E.A."/>
            <person name="Lipzen A."/>
            <person name="Lundell T."/>
            <person name="Morin E."/>
            <person name="Murat C."/>
            <person name="Riley R."/>
            <person name="Ohm R."/>
            <person name="Sun H."/>
            <person name="Tunlid A."/>
            <person name="Henrissat B."/>
            <person name="Grigoriev I.V."/>
            <person name="Hibbett D.S."/>
            <person name="Martin F."/>
        </authorList>
    </citation>
    <scope>NUCLEOTIDE SEQUENCE [LARGE SCALE GENOMIC DNA]</scope>
    <source>
        <strain evidence="2">MUT 4182</strain>
    </source>
</reference>
<sequence length="138" mass="16223">FWYTRVLGIFHLQVINTTYSHHLPQRLDVLWIRWLGEDPGYVGNPGVRRLERVGYVPEGLFAFGFIDPDVVVRAAHLIPAFIYEKTDKLLTRSLFWDCQDGDWETTMSTCIFVYRDMLSRFLRTGVGHTHRHFTHPTL</sequence>
<keyword evidence="2" id="KW-1185">Reference proteome</keyword>
<protein>
    <submittedName>
        <fullName evidence="1">Uncharacterized protein</fullName>
    </submittedName>
</protein>
<evidence type="ECO:0000313" key="1">
    <source>
        <dbReference type="EMBL" id="KIO28249.1"/>
    </source>
</evidence>
<dbReference type="Proteomes" id="UP000054248">
    <property type="component" value="Unassembled WGS sequence"/>
</dbReference>
<evidence type="ECO:0000313" key="2">
    <source>
        <dbReference type="Proteomes" id="UP000054248"/>
    </source>
</evidence>
<dbReference type="OrthoDB" id="3267098at2759"/>
<dbReference type="EMBL" id="KN822997">
    <property type="protein sequence ID" value="KIO28249.1"/>
    <property type="molecule type" value="Genomic_DNA"/>
</dbReference>